<dbReference type="InterPro" id="IPR008271">
    <property type="entry name" value="Ser/Thr_kinase_AS"/>
</dbReference>
<keyword evidence="5" id="KW-0418">Kinase</keyword>
<dbReference type="InterPro" id="IPR011009">
    <property type="entry name" value="Kinase-like_dom_sf"/>
</dbReference>
<evidence type="ECO:0000256" key="4">
    <source>
        <dbReference type="ARBA" id="ARBA00022741"/>
    </source>
</evidence>
<accession>A0ABQ5KVI1</accession>
<evidence type="ECO:0000256" key="1">
    <source>
        <dbReference type="ARBA" id="ARBA00022614"/>
    </source>
</evidence>
<keyword evidence="6 7" id="KW-0067">ATP-binding</keyword>
<keyword evidence="3" id="KW-0677">Repeat</keyword>
<evidence type="ECO:0000313" key="10">
    <source>
        <dbReference type="Proteomes" id="UP001057375"/>
    </source>
</evidence>
<reference evidence="9" key="1">
    <citation type="submission" date="2022-03" db="EMBL/GenBank/DDBJ databases">
        <title>Draft genome sequence of Aduncisulcus paluster, a free-living microaerophilic Fornicata.</title>
        <authorList>
            <person name="Yuyama I."/>
            <person name="Kume K."/>
            <person name="Tamura T."/>
            <person name="Inagaki Y."/>
            <person name="Hashimoto T."/>
        </authorList>
    </citation>
    <scope>NUCLEOTIDE SEQUENCE</scope>
    <source>
        <strain evidence="9">NY0171</strain>
    </source>
</reference>
<keyword evidence="10" id="KW-1185">Reference proteome</keyword>
<dbReference type="PROSITE" id="PS00108">
    <property type="entry name" value="PROTEIN_KINASE_ST"/>
    <property type="match status" value="1"/>
</dbReference>
<feature type="domain" description="Protein kinase" evidence="8">
    <location>
        <begin position="370"/>
        <end position="726"/>
    </location>
</feature>
<dbReference type="SUPFAM" id="SSF52058">
    <property type="entry name" value="L domain-like"/>
    <property type="match status" value="1"/>
</dbReference>
<evidence type="ECO:0000259" key="8">
    <source>
        <dbReference type="PROSITE" id="PS50011"/>
    </source>
</evidence>
<dbReference type="Pfam" id="PF00560">
    <property type="entry name" value="LRR_1"/>
    <property type="match status" value="1"/>
</dbReference>
<feature type="binding site" evidence="7">
    <location>
        <position position="399"/>
    </location>
    <ligand>
        <name>ATP</name>
        <dbReference type="ChEBI" id="CHEBI:30616"/>
    </ligand>
</feature>
<evidence type="ECO:0000256" key="2">
    <source>
        <dbReference type="ARBA" id="ARBA00022679"/>
    </source>
</evidence>
<gene>
    <name evidence="9" type="ORF">ADUPG1_009423</name>
</gene>
<evidence type="ECO:0000256" key="7">
    <source>
        <dbReference type="PROSITE-ProRule" id="PRU10141"/>
    </source>
</evidence>
<dbReference type="PANTHER" id="PTHR24348:SF22">
    <property type="entry name" value="NON-SPECIFIC SERINE_THREONINE PROTEIN KINASE"/>
    <property type="match status" value="1"/>
</dbReference>
<dbReference type="InterPro" id="IPR045269">
    <property type="entry name" value="Atg1-like"/>
</dbReference>
<dbReference type="Pfam" id="PF00069">
    <property type="entry name" value="Pkinase"/>
    <property type="match status" value="1"/>
</dbReference>
<dbReference type="InterPro" id="IPR032675">
    <property type="entry name" value="LRR_dom_sf"/>
</dbReference>
<dbReference type="PROSITE" id="PS50011">
    <property type="entry name" value="PROTEIN_KINASE_DOM"/>
    <property type="match status" value="1"/>
</dbReference>
<dbReference type="InterPro" id="IPR001611">
    <property type="entry name" value="Leu-rich_rpt"/>
</dbReference>
<organism evidence="9 10">
    <name type="scientific">Aduncisulcus paluster</name>
    <dbReference type="NCBI Taxonomy" id="2918883"/>
    <lineage>
        <taxon>Eukaryota</taxon>
        <taxon>Metamonada</taxon>
        <taxon>Carpediemonas-like organisms</taxon>
        <taxon>Aduncisulcus</taxon>
    </lineage>
</organism>
<dbReference type="Proteomes" id="UP001057375">
    <property type="component" value="Unassembled WGS sequence"/>
</dbReference>
<feature type="non-terminal residue" evidence="9">
    <location>
        <position position="1"/>
    </location>
</feature>
<evidence type="ECO:0000256" key="6">
    <source>
        <dbReference type="ARBA" id="ARBA00022840"/>
    </source>
</evidence>
<dbReference type="Gene3D" id="3.80.10.10">
    <property type="entry name" value="Ribonuclease Inhibitor"/>
    <property type="match status" value="1"/>
</dbReference>
<dbReference type="PANTHER" id="PTHR24348">
    <property type="entry name" value="SERINE/THREONINE-PROTEIN KINASE UNC-51-RELATED"/>
    <property type="match status" value="1"/>
</dbReference>
<sequence length="789" mass="85781">TVDGYDLSGDTNSNSEYDRLVIQILAKAVTYSNSYGSVDSGLTTLSASGCNLSAVSDVLDLTPIADGDSATQPFKLTSLDLSNNSISDVSVLITSDLFPADTLTTLDISGNSICNIDNVVSALQTKFTNLSSVTYSDQTCHCSASVSSSSFQVCREVYPDRWVVECWNGYYLDKTTGSCVKACDIGYAANENGECTFISSSSSSKFSSSQPTLSDDSVEIGLKSSTSLSNISRCSVCENDPYRMAVLEVGASYVECLCRSIYKGDDCTTLIPISYDDPPSKLWLIIAVSAGGAGLIVGGIIIFCKCCGGCHKKTIPDFPTPSIVPGGIDERKDIDILEYSYSSDPTFSGSAFTRHVPIVESMTLTSASSITPLCTIGRGGFGEVQIVKVEDVPFPCVLKKMLKVADEKVVKSCRKEFKVQLKLFIDGKCCHRIPRPLYILDLLNADFKGILGFIMEFCFGGSVNSFANTWCVDGKYDSELIDSSDDDSTDDSVADDEDDIISIDPMRMNPVKTSALCVGMIECLANVFKARKHLVHRDVKPDNFLVRVDPKDGECFIVLADLGLAQIQESISTSSLSQKIRIKAGRGEREEEERKTLCGTFVYNSYEALSTGIHSQLSDAHSLGMSILSLFLCQQPFIGLPVMKKGIDNVGLMVREIKSLMKNDEIPKISDLPPFKSLRTIESGKFTPVYECLNEVYEGLTEFDVEERMSVHKACEKVQSIKHLLPKIGEGWKCPTIDEIVKTFVAKNGDVGDIIEGDTKESLSLLSSSRVSTIVVVSVDDLAIIVDLH</sequence>
<dbReference type="PROSITE" id="PS00107">
    <property type="entry name" value="PROTEIN_KINASE_ATP"/>
    <property type="match status" value="1"/>
</dbReference>
<evidence type="ECO:0000313" key="9">
    <source>
        <dbReference type="EMBL" id="GKT36458.1"/>
    </source>
</evidence>
<evidence type="ECO:0000256" key="5">
    <source>
        <dbReference type="ARBA" id="ARBA00022777"/>
    </source>
</evidence>
<dbReference type="Gene3D" id="1.10.510.10">
    <property type="entry name" value="Transferase(Phosphotransferase) domain 1"/>
    <property type="match status" value="1"/>
</dbReference>
<dbReference type="EMBL" id="BQXS01011230">
    <property type="protein sequence ID" value="GKT36458.1"/>
    <property type="molecule type" value="Genomic_DNA"/>
</dbReference>
<dbReference type="SUPFAM" id="SSF56112">
    <property type="entry name" value="Protein kinase-like (PK-like)"/>
    <property type="match status" value="1"/>
</dbReference>
<protein>
    <recommendedName>
        <fullName evidence="8">Protein kinase domain-containing protein</fullName>
    </recommendedName>
</protein>
<evidence type="ECO:0000256" key="3">
    <source>
        <dbReference type="ARBA" id="ARBA00022737"/>
    </source>
</evidence>
<dbReference type="PROSITE" id="PS51450">
    <property type="entry name" value="LRR"/>
    <property type="match status" value="2"/>
</dbReference>
<keyword evidence="2" id="KW-0808">Transferase</keyword>
<comment type="caution">
    <text evidence="9">The sequence shown here is derived from an EMBL/GenBank/DDBJ whole genome shotgun (WGS) entry which is preliminary data.</text>
</comment>
<keyword evidence="1" id="KW-0433">Leucine-rich repeat</keyword>
<proteinExistence type="predicted"/>
<dbReference type="InterPro" id="IPR000719">
    <property type="entry name" value="Prot_kinase_dom"/>
</dbReference>
<name>A0ABQ5KVI1_9EUKA</name>
<dbReference type="SMART" id="SM00220">
    <property type="entry name" value="S_TKc"/>
    <property type="match status" value="1"/>
</dbReference>
<dbReference type="InterPro" id="IPR017441">
    <property type="entry name" value="Protein_kinase_ATP_BS"/>
</dbReference>
<keyword evidence="4 7" id="KW-0547">Nucleotide-binding</keyword>